<dbReference type="GO" id="GO:0005829">
    <property type="term" value="C:cytosol"/>
    <property type="evidence" value="ECO:0007669"/>
    <property type="project" value="TreeGrafter"/>
</dbReference>
<dbReference type="InterPro" id="IPR027417">
    <property type="entry name" value="P-loop_NTPase"/>
</dbReference>
<keyword evidence="7 10" id="KW-0460">Magnesium</keyword>
<dbReference type="Gene3D" id="3.40.50.300">
    <property type="entry name" value="P-loop containing nucleotide triphosphate hydrolases"/>
    <property type="match status" value="1"/>
</dbReference>
<dbReference type="PRINTS" id="PR00326">
    <property type="entry name" value="GTP1OBG"/>
</dbReference>
<dbReference type="NCBIfam" id="TIGR00450">
    <property type="entry name" value="mnmE_trmE_thdF"/>
    <property type="match status" value="1"/>
</dbReference>
<comment type="caution">
    <text evidence="13">The sequence shown here is derived from an EMBL/GenBank/DDBJ whole genome shotgun (WGS) entry which is preliminary data.</text>
</comment>
<dbReference type="CDD" id="cd14858">
    <property type="entry name" value="TrmE_N"/>
    <property type="match status" value="1"/>
</dbReference>
<dbReference type="HAMAP" id="MF_00379">
    <property type="entry name" value="GTPase_MnmE"/>
    <property type="match status" value="1"/>
</dbReference>
<feature type="binding site" evidence="10">
    <location>
        <position position="255"/>
    </location>
    <ligand>
        <name>K(+)</name>
        <dbReference type="ChEBI" id="CHEBI:29103"/>
    </ligand>
</feature>
<feature type="binding site" evidence="10">
    <location>
        <position position="256"/>
    </location>
    <ligand>
        <name>Mg(2+)</name>
        <dbReference type="ChEBI" id="CHEBI:18420"/>
    </ligand>
</feature>
<dbReference type="PANTHER" id="PTHR42714:SF2">
    <property type="entry name" value="TRNA MODIFICATION GTPASE GTPBP3, MITOCHONDRIAL"/>
    <property type="match status" value="1"/>
</dbReference>
<evidence type="ECO:0000259" key="12">
    <source>
        <dbReference type="PROSITE" id="PS51709"/>
    </source>
</evidence>
<dbReference type="Pfam" id="PF01926">
    <property type="entry name" value="MMR_HSR1"/>
    <property type="match status" value="1"/>
</dbReference>
<dbReference type="GO" id="GO:0046872">
    <property type="term" value="F:metal ion binding"/>
    <property type="evidence" value="ECO:0007669"/>
    <property type="project" value="UniProtKB-KW"/>
</dbReference>
<evidence type="ECO:0000313" key="13">
    <source>
        <dbReference type="EMBL" id="TCT12246.1"/>
    </source>
</evidence>
<feature type="binding site" evidence="10">
    <location>
        <begin position="231"/>
        <end position="236"/>
    </location>
    <ligand>
        <name>GTP</name>
        <dbReference type="ChEBI" id="CHEBI:37565"/>
    </ligand>
</feature>
<dbReference type="GO" id="GO:0030488">
    <property type="term" value="P:tRNA methylation"/>
    <property type="evidence" value="ECO:0007669"/>
    <property type="project" value="TreeGrafter"/>
</dbReference>
<feature type="binding site" evidence="10">
    <location>
        <position position="235"/>
    </location>
    <ligand>
        <name>Mg(2+)</name>
        <dbReference type="ChEBI" id="CHEBI:18420"/>
    </ligand>
</feature>
<comment type="subcellular location">
    <subcellularLocation>
        <location evidence="10">Cytoplasm</location>
    </subcellularLocation>
</comment>
<gene>
    <name evidence="10" type="primary">mnmE</name>
    <name evidence="10" type="synonym">trmE</name>
    <name evidence="13" type="ORF">EDC18_11217</name>
</gene>
<evidence type="ECO:0000256" key="5">
    <source>
        <dbReference type="ARBA" id="ARBA00022741"/>
    </source>
</evidence>
<keyword evidence="9 10" id="KW-0342">GTP-binding</keyword>
<dbReference type="Pfam" id="PF10396">
    <property type="entry name" value="TrmE_N"/>
    <property type="match status" value="1"/>
</dbReference>
<evidence type="ECO:0000256" key="1">
    <source>
        <dbReference type="ARBA" id="ARBA00011043"/>
    </source>
</evidence>
<evidence type="ECO:0000313" key="14">
    <source>
        <dbReference type="Proteomes" id="UP000294902"/>
    </source>
</evidence>
<evidence type="ECO:0000256" key="8">
    <source>
        <dbReference type="ARBA" id="ARBA00022958"/>
    </source>
</evidence>
<reference evidence="13 14" key="1">
    <citation type="submission" date="2019-03" db="EMBL/GenBank/DDBJ databases">
        <title>Genomic Encyclopedia of Type Strains, Phase IV (KMG-IV): sequencing the most valuable type-strain genomes for metagenomic binning, comparative biology and taxonomic classification.</title>
        <authorList>
            <person name="Goeker M."/>
        </authorList>
    </citation>
    <scope>NUCLEOTIDE SEQUENCE [LARGE SCALE GENOMIC DNA]</scope>
    <source>
        <strain evidence="13 14">DSM 24629</strain>
    </source>
</reference>
<dbReference type="InterPro" id="IPR006073">
    <property type="entry name" value="GTP-bd"/>
</dbReference>
<comment type="caution">
    <text evidence="10">Lacks conserved residue(s) required for the propagation of feature annotation.</text>
</comment>
<dbReference type="Pfam" id="PF12631">
    <property type="entry name" value="MnmE_helical"/>
    <property type="match status" value="1"/>
</dbReference>
<dbReference type="OrthoDB" id="9805918at2"/>
<dbReference type="Proteomes" id="UP000294902">
    <property type="component" value="Unassembled WGS sequence"/>
</dbReference>
<evidence type="ECO:0000256" key="11">
    <source>
        <dbReference type="RuleBase" id="RU003313"/>
    </source>
</evidence>
<dbReference type="InterPro" id="IPR004520">
    <property type="entry name" value="GTPase_MnmE"/>
</dbReference>
<protein>
    <recommendedName>
        <fullName evidence="10">tRNA modification GTPase MnmE</fullName>
        <ecNumber evidence="10">3.6.-.-</ecNumber>
    </recommendedName>
</protein>
<evidence type="ECO:0000256" key="9">
    <source>
        <dbReference type="ARBA" id="ARBA00023134"/>
    </source>
</evidence>
<feature type="binding site" evidence="10">
    <location>
        <begin position="250"/>
        <end position="256"/>
    </location>
    <ligand>
        <name>GTP</name>
        <dbReference type="ChEBI" id="CHEBI:37565"/>
    </ligand>
</feature>
<dbReference type="GO" id="GO:0003924">
    <property type="term" value="F:GTPase activity"/>
    <property type="evidence" value="ECO:0007669"/>
    <property type="project" value="UniProtKB-UniRule"/>
</dbReference>
<dbReference type="AlphaFoldDB" id="A0A4R3MIM4"/>
<dbReference type="GO" id="GO:0005525">
    <property type="term" value="F:GTP binding"/>
    <property type="evidence" value="ECO:0007669"/>
    <property type="project" value="UniProtKB-UniRule"/>
</dbReference>
<comment type="subunit">
    <text evidence="10">Homodimer. Heterotetramer of two MnmE and two MnmG subunits.</text>
</comment>
<dbReference type="InterPro" id="IPR018948">
    <property type="entry name" value="GTP-bd_TrmE_N"/>
</dbReference>
<dbReference type="NCBIfam" id="NF003661">
    <property type="entry name" value="PRK05291.1-3"/>
    <property type="match status" value="1"/>
</dbReference>
<dbReference type="InterPro" id="IPR027368">
    <property type="entry name" value="MnmE_dom2"/>
</dbReference>
<dbReference type="SUPFAM" id="SSF52540">
    <property type="entry name" value="P-loop containing nucleoside triphosphate hydrolases"/>
    <property type="match status" value="1"/>
</dbReference>
<dbReference type="GO" id="GO:0042802">
    <property type="term" value="F:identical protein binding"/>
    <property type="evidence" value="ECO:0007669"/>
    <property type="project" value="UniProtKB-ARBA"/>
</dbReference>
<evidence type="ECO:0000256" key="2">
    <source>
        <dbReference type="ARBA" id="ARBA00022490"/>
    </source>
</evidence>
<dbReference type="Gene3D" id="3.30.1360.120">
    <property type="entry name" value="Probable tRNA modification gtpase trme, domain 1"/>
    <property type="match status" value="1"/>
</dbReference>
<accession>A0A4R3MIM4</accession>
<organism evidence="13 14">
    <name type="scientific">Natranaerovirga pectinivora</name>
    <dbReference type="NCBI Taxonomy" id="682400"/>
    <lineage>
        <taxon>Bacteria</taxon>
        <taxon>Bacillati</taxon>
        <taxon>Bacillota</taxon>
        <taxon>Clostridia</taxon>
        <taxon>Lachnospirales</taxon>
        <taxon>Natranaerovirgaceae</taxon>
        <taxon>Natranaerovirga</taxon>
    </lineage>
</organism>
<dbReference type="Gene3D" id="1.20.120.430">
    <property type="entry name" value="tRNA modification GTPase MnmE domain 2"/>
    <property type="match status" value="1"/>
</dbReference>
<feature type="binding site" evidence="10">
    <location>
        <begin position="275"/>
        <end position="278"/>
    </location>
    <ligand>
        <name>GTP</name>
        <dbReference type="ChEBI" id="CHEBI:37565"/>
    </ligand>
</feature>
<keyword evidence="14" id="KW-1185">Reference proteome</keyword>
<feature type="binding site" evidence="10">
    <location>
        <position position="458"/>
    </location>
    <ligand>
        <name>(6S)-5-formyl-5,6,7,8-tetrahydrofolate</name>
        <dbReference type="ChEBI" id="CHEBI:57457"/>
    </ligand>
</feature>
<keyword evidence="3 10" id="KW-0819">tRNA processing</keyword>
<dbReference type="FunFam" id="3.30.1360.120:FF:000003">
    <property type="entry name" value="tRNA modification GTPase MnmE"/>
    <property type="match status" value="1"/>
</dbReference>
<dbReference type="GO" id="GO:0002098">
    <property type="term" value="P:tRNA wobble uridine modification"/>
    <property type="evidence" value="ECO:0007669"/>
    <property type="project" value="TreeGrafter"/>
</dbReference>
<feature type="binding site" evidence="10">
    <location>
        <position position="125"/>
    </location>
    <ligand>
        <name>(6S)-5-formyl-5,6,7,8-tetrahydrofolate</name>
        <dbReference type="ChEBI" id="CHEBI:57457"/>
    </ligand>
</feature>
<feature type="domain" description="TrmE-type G" evidence="12">
    <location>
        <begin position="221"/>
        <end position="379"/>
    </location>
</feature>
<dbReference type="EC" id="3.6.-.-" evidence="10"/>
<comment type="function">
    <text evidence="10">Exhibits a very high intrinsic GTPase hydrolysis rate. Involved in the addition of a carboxymethylaminomethyl (cmnm) group at the wobble position (U34) of certain tRNAs, forming tRNA-cmnm(5)s(2)U34.</text>
</comment>
<evidence type="ECO:0000256" key="7">
    <source>
        <dbReference type="ARBA" id="ARBA00022842"/>
    </source>
</evidence>
<name>A0A4R3MIM4_9FIRM</name>
<dbReference type="InterPro" id="IPR031168">
    <property type="entry name" value="G_TrmE"/>
</dbReference>
<keyword evidence="2 10" id="KW-0963">Cytoplasm</keyword>
<feature type="binding site" evidence="10">
    <location>
        <position position="231"/>
    </location>
    <ligand>
        <name>K(+)</name>
        <dbReference type="ChEBI" id="CHEBI:29103"/>
    </ligand>
</feature>
<feature type="binding site" evidence="10">
    <location>
        <position position="86"/>
    </location>
    <ligand>
        <name>(6S)-5-formyl-5,6,7,8-tetrahydrofolate</name>
        <dbReference type="ChEBI" id="CHEBI:57457"/>
    </ligand>
</feature>
<keyword evidence="8 10" id="KW-0630">Potassium</keyword>
<dbReference type="PROSITE" id="PS51709">
    <property type="entry name" value="G_TRME"/>
    <property type="match status" value="1"/>
</dbReference>
<comment type="similarity">
    <text evidence="1 10 11">Belongs to the TRAFAC class TrmE-Era-EngA-EngB-Septin-like GTPase superfamily. TrmE GTPase family.</text>
</comment>
<dbReference type="CDD" id="cd04164">
    <property type="entry name" value="trmE"/>
    <property type="match status" value="1"/>
</dbReference>
<evidence type="ECO:0000256" key="6">
    <source>
        <dbReference type="ARBA" id="ARBA00022801"/>
    </source>
</evidence>
<dbReference type="RefSeq" id="WP_132253768.1">
    <property type="nucleotide sequence ID" value="NZ_SMAL01000012.1"/>
</dbReference>
<comment type="cofactor">
    <cofactor evidence="10">
        <name>K(+)</name>
        <dbReference type="ChEBI" id="CHEBI:29103"/>
    </cofactor>
    <text evidence="10">Binds 1 potassium ion per subunit.</text>
</comment>
<dbReference type="InterPro" id="IPR025867">
    <property type="entry name" value="MnmE_helical"/>
</dbReference>
<dbReference type="FunFam" id="3.40.50.300:FF:000494">
    <property type="entry name" value="tRNA modification GTPase MnmE"/>
    <property type="match status" value="1"/>
</dbReference>
<proteinExistence type="inferred from homology"/>
<feature type="binding site" evidence="10">
    <location>
        <position position="22"/>
    </location>
    <ligand>
        <name>(6S)-5-formyl-5,6,7,8-tetrahydrofolate</name>
        <dbReference type="ChEBI" id="CHEBI:57457"/>
    </ligand>
</feature>
<keyword evidence="5 10" id="KW-0547">Nucleotide-binding</keyword>
<evidence type="ECO:0000256" key="3">
    <source>
        <dbReference type="ARBA" id="ARBA00022694"/>
    </source>
</evidence>
<keyword evidence="4 10" id="KW-0479">Metal-binding</keyword>
<dbReference type="NCBIfam" id="TIGR00231">
    <property type="entry name" value="small_GTP"/>
    <property type="match status" value="1"/>
</dbReference>
<feature type="binding site" evidence="10">
    <location>
        <position position="250"/>
    </location>
    <ligand>
        <name>K(+)</name>
        <dbReference type="ChEBI" id="CHEBI:29103"/>
    </ligand>
</feature>
<dbReference type="InterPro" id="IPR005225">
    <property type="entry name" value="Small_GTP-bd"/>
</dbReference>
<evidence type="ECO:0000256" key="10">
    <source>
        <dbReference type="HAMAP-Rule" id="MF_00379"/>
    </source>
</evidence>
<feature type="binding site" evidence="10">
    <location>
        <position position="252"/>
    </location>
    <ligand>
        <name>K(+)</name>
        <dbReference type="ChEBI" id="CHEBI:29103"/>
    </ligand>
</feature>
<dbReference type="EMBL" id="SMAL01000012">
    <property type="protein sequence ID" value="TCT12246.1"/>
    <property type="molecule type" value="Genomic_DNA"/>
</dbReference>
<keyword evidence="6 10" id="KW-0378">Hydrolase</keyword>
<sequence>MLNDTITAIATSLSPSGIGIIRISGDDALNIIKEIFRPINNDKDINEVKSHTIHYGHIVEDNNVIDEVLVSIMKGPNTFTRENVVEINCHGGIIVMQKILKLTLKQGARIAEPGEFTKRAFLNGRIDLSQAEAVIDIINSKTDLALRSSVSQLEGSIREKIIPIRTELLEIIAHIEASIDYPEYDIDELSFNHLKQNMEQIIKRIRALLDTADYGKILRDGVKTVIVGKPNVGKSSLMNTLLKEERAIVTDIPGTTRDTLEELVNINGIPLKIIDTAGIRDTEDIVEKIGVEKSKKYIDQSDLIIFVIDISRELDEEDYKIIELIKDRKTVVLLNKSDLSTKIDVNELKEKIKKPLISISIKTKEGIVEFEEILKNMFFNGDIDFSNDTYITNVRHKDALEKSIKSLNNVIETINLGLPEDCISIDLQNGYESLGLIIGESMDESIIDQIFSQFCLGK</sequence>
<dbReference type="PANTHER" id="PTHR42714">
    <property type="entry name" value="TRNA MODIFICATION GTPASE GTPBP3"/>
    <property type="match status" value="1"/>
</dbReference>
<dbReference type="InterPro" id="IPR027266">
    <property type="entry name" value="TrmE/GcvT-like"/>
</dbReference>
<evidence type="ECO:0000256" key="4">
    <source>
        <dbReference type="ARBA" id="ARBA00022723"/>
    </source>
</evidence>